<dbReference type="Proteomes" id="UP001150217">
    <property type="component" value="Unassembled WGS sequence"/>
</dbReference>
<keyword evidence="3" id="KW-1185">Reference proteome</keyword>
<feature type="compositionally biased region" description="Acidic residues" evidence="1">
    <location>
        <begin position="394"/>
        <end position="404"/>
    </location>
</feature>
<feature type="region of interest" description="Disordered" evidence="1">
    <location>
        <begin position="358"/>
        <end position="404"/>
    </location>
</feature>
<name>A0ABQ8VKF8_9AGAR</name>
<feature type="region of interest" description="Disordered" evidence="1">
    <location>
        <begin position="66"/>
        <end position="94"/>
    </location>
</feature>
<gene>
    <name evidence="2" type="ORF">C8R41DRAFT_918156</name>
</gene>
<accession>A0ABQ8VKF8</accession>
<evidence type="ECO:0000256" key="1">
    <source>
        <dbReference type="SAM" id="MobiDB-lite"/>
    </source>
</evidence>
<feature type="compositionally biased region" description="Acidic residues" evidence="1">
    <location>
        <begin position="364"/>
        <end position="383"/>
    </location>
</feature>
<feature type="compositionally biased region" description="Polar residues" evidence="1">
    <location>
        <begin position="1"/>
        <end position="10"/>
    </location>
</feature>
<feature type="compositionally biased region" description="Polar residues" evidence="1">
    <location>
        <begin position="67"/>
        <end position="77"/>
    </location>
</feature>
<dbReference type="EMBL" id="JANVFT010000025">
    <property type="protein sequence ID" value="KAJ4496882.1"/>
    <property type="molecule type" value="Genomic_DNA"/>
</dbReference>
<protein>
    <submittedName>
        <fullName evidence="2">Uncharacterized protein</fullName>
    </submittedName>
</protein>
<proteinExistence type="predicted"/>
<sequence length="404" mass="45259">MPKSKVSASARNKAIDPTRAATNSKVLKTRDAAKTKTKNTKATVCTNEELEIATASRGDVILMESDAPSNKENNSMKAVSVGKRKDKKADGKAPLIMPGVNNKDKDIAVAVSEAPAVPVVVNDNPFVPGPGPYSRKGKNAETVVLNKYCASIDELHRRADELEYRIHNGDTLALYEEEVDAHIHRGRKNIAHDEKVRVTARYEGAKATDAIKTTNNVNHSKYFIKNVTDTKCSPEDVICKPEGQLSEPGRGGYKLREAMQLNDSKDYSTFQSTVRSTVIRCHVDYSVPFSQQLPEVIANFCKLLVKEQPYLTKNCFPGYWASRAALKSNISYVRRYETRKTKGKQVRPYTHYVDTQAEIHIEGESDEEKEEEEEEEEEDDDDDGFRYERGPGDVIDDNSDNDEY</sequence>
<evidence type="ECO:0000313" key="3">
    <source>
        <dbReference type="Proteomes" id="UP001150217"/>
    </source>
</evidence>
<comment type="caution">
    <text evidence="2">The sequence shown here is derived from an EMBL/GenBank/DDBJ whole genome shotgun (WGS) entry which is preliminary data.</text>
</comment>
<organism evidence="2 3">
    <name type="scientific">Lentinula lateritia</name>
    <dbReference type="NCBI Taxonomy" id="40482"/>
    <lineage>
        <taxon>Eukaryota</taxon>
        <taxon>Fungi</taxon>
        <taxon>Dikarya</taxon>
        <taxon>Basidiomycota</taxon>
        <taxon>Agaricomycotina</taxon>
        <taxon>Agaricomycetes</taxon>
        <taxon>Agaricomycetidae</taxon>
        <taxon>Agaricales</taxon>
        <taxon>Marasmiineae</taxon>
        <taxon>Omphalotaceae</taxon>
        <taxon>Lentinula</taxon>
    </lineage>
</organism>
<reference evidence="2" key="1">
    <citation type="submission" date="2022-08" db="EMBL/GenBank/DDBJ databases">
        <title>A Global Phylogenomic Analysis of the Shiitake Genus Lentinula.</title>
        <authorList>
            <consortium name="DOE Joint Genome Institute"/>
            <person name="Sierra-Patev S."/>
            <person name="Min B."/>
            <person name="Naranjo-Ortiz M."/>
            <person name="Looney B."/>
            <person name="Konkel Z."/>
            <person name="Slot J.C."/>
            <person name="Sakamoto Y."/>
            <person name="Steenwyk J.L."/>
            <person name="Rokas A."/>
            <person name="Carro J."/>
            <person name="Camarero S."/>
            <person name="Ferreira P."/>
            <person name="Molpeceres G."/>
            <person name="Ruiz-Duenas F.J."/>
            <person name="Serrano A."/>
            <person name="Henrissat B."/>
            <person name="Drula E."/>
            <person name="Hughes K.W."/>
            <person name="Mata J.L."/>
            <person name="Ishikawa N.K."/>
            <person name="Vargas-Isla R."/>
            <person name="Ushijima S."/>
            <person name="Smith C.A."/>
            <person name="Ahrendt S."/>
            <person name="Andreopoulos W."/>
            <person name="He G."/>
            <person name="Labutti K."/>
            <person name="Lipzen A."/>
            <person name="Ng V."/>
            <person name="Riley R."/>
            <person name="Sandor L."/>
            <person name="Barry K."/>
            <person name="Martinez A.T."/>
            <person name="Xiao Y."/>
            <person name="Gibbons J.G."/>
            <person name="Terashima K."/>
            <person name="Grigoriev I.V."/>
            <person name="Hibbett D.S."/>
        </authorList>
    </citation>
    <scope>NUCLEOTIDE SEQUENCE</scope>
    <source>
        <strain evidence="2">RHP3577 ss4</strain>
    </source>
</reference>
<evidence type="ECO:0000313" key="2">
    <source>
        <dbReference type="EMBL" id="KAJ4496882.1"/>
    </source>
</evidence>
<feature type="region of interest" description="Disordered" evidence="1">
    <location>
        <begin position="1"/>
        <end position="25"/>
    </location>
</feature>